<dbReference type="SUPFAM" id="SSF89796">
    <property type="entry name" value="CoA-transferase family III (CaiB/BaiF)"/>
    <property type="match status" value="2"/>
</dbReference>
<dbReference type="Gene3D" id="3.30.1540.10">
    <property type="entry name" value="formyl-coa transferase, domain 3"/>
    <property type="match status" value="1"/>
</dbReference>
<protein>
    <recommendedName>
        <fullName evidence="3">CoA transferase</fullName>
    </recommendedName>
</protein>
<dbReference type="InterPro" id="IPR050509">
    <property type="entry name" value="CoA-transferase_III"/>
</dbReference>
<dbReference type="PANTHER" id="PTHR48228:SF5">
    <property type="entry name" value="ALPHA-METHYLACYL-COA RACEMASE"/>
    <property type="match status" value="1"/>
</dbReference>
<dbReference type="Gene3D" id="3.40.50.10540">
    <property type="entry name" value="Crotonobetainyl-coa:carnitine coa-transferase, domain 1"/>
    <property type="match status" value="2"/>
</dbReference>
<feature type="non-terminal residue" evidence="2">
    <location>
        <position position="1"/>
    </location>
</feature>
<dbReference type="GO" id="GO:0003824">
    <property type="term" value="F:catalytic activity"/>
    <property type="evidence" value="ECO:0007669"/>
    <property type="project" value="InterPro"/>
</dbReference>
<dbReference type="Pfam" id="PF02515">
    <property type="entry name" value="CoA_transf_3"/>
    <property type="match status" value="2"/>
</dbReference>
<dbReference type="PANTHER" id="PTHR48228">
    <property type="entry name" value="SUCCINYL-COA--D-CITRAMALATE COA-TRANSFERASE"/>
    <property type="match status" value="1"/>
</dbReference>
<sequence>VLEMGSRVAAPYVGKLFADAGADVCKVESPAGDQFRRWSASGATIPVGEDAAWFRFLNGGKRSVVVDLGAEGGRDELLVLVAGVDLVLDDHDPADARALGITADDLRAVNPAVVVATLTPFGTTGPWADRPANDFVLQALVGSTEVRGMPGEEPVSVGGDLGDFTAAAFAAPAALAATLAARASGRGVHVDCSQYEAMMHSFQVFRPMYESMAPDYEFPRQFMIPSIEPASDGMVAMCCVTGQQWQDFCTMIGAPEFGDDPMLFGFIGRLERKEEVWERIHAFTSAHTVDEIVDLASAFRIPCGPVGDGLTLPGYDHFVERGVFVDHPQGFIGPRPSIGFSESTLAPRRPAPALGAEGDEPEDGPGPALGTDPARPLAGVRILDLGTFWAGPVAASFLRVLGADLVKVESHVRLDGMRWATGFQRDHLWEWSPGYHGANPGKTLVALDLTTDAGQEVLGTLLDTADVVIENFSPRVMDSWGVTWDAIRGRNPRAVYLRAPAFGLDGPWRDRVGFAMTMEQVGGLANRTGHPDGPRLLPQGPVDMFAAMHSVLAVLLALADRERTGTGQLIEAPLIEAALQASAEQVVEASAYGNVLGCLGNRSPAASPQGLYQVAVDDRWLAVSIETDAQWANLQGLVDGLDGLDRHDDVDRIDEVLGAWSRGQAGRE</sequence>
<reference evidence="2" key="1">
    <citation type="submission" date="2018-05" db="EMBL/GenBank/DDBJ databases">
        <authorList>
            <person name="Lanie J.A."/>
            <person name="Ng W.-L."/>
            <person name="Kazmierczak K.M."/>
            <person name="Andrzejewski T.M."/>
            <person name="Davidsen T.M."/>
            <person name="Wayne K.J."/>
            <person name="Tettelin H."/>
            <person name="Glass J.I."/>
            <person name="Rusch D."/>
            <person name="Podicherti R."/>
            <person name="Tsui H.-C.T."/>
            <person name="Winkler M.E."/>
        </authorList>
    </citation>
    <scope>NUCLEOTIDE SEQUENCE</scope>
</reference>
<evidence type="ECO:0000313" key="2">
    <source>
        <dbReference type="EMBL" id="SVA25868.1"/>
    </source>
</evidence>
<proteinExistence type="predicted"/>
<dbReference type="InterPro" id="IPR023606">
    <property type="entry name" value="CoA-Trfase_III_dom_1_sf"/>
</dbReference>
<evidence type="ECO:0008006" key="3">
    <source>
        <dbReference type="Google" id="ProtNLM"/>
    </source>
</evidence>
<feature type="compositionally biased region" description="Low complexity" evidence="1">
    <location>
        <begin position="345"/>
        <end position="356"/>
    </location>
</feature>
<accession>A0A381UE24</accession>
<organism evidence="2">
    <name type="scientific">marine metagenome</name>
    <dbReference type="NCBI Taxonomy" id="408172"/>
    <lineage>
        <taxon>unclassified sequences</taxon>
        <taxon>metagenomes</taxon>
        <taxon>ecological metagenomes</taxon>
    </lineage>
</organism>
<dbReference type="EMBL" id="UINC01006163">
    <property type="protein sequence ID" value="SVA25868.1"/>
    <property type="molecule type" value="Genomic_DNA"/>
</dbReference>
<gene>
    <name evidence="2" type="ORF">METZ01_LOCUS78722</name>
</gene>
<dbReference type="InterPro" id="IPR044855">
    <property type="entry name" value="CoA-Trfase_III_dom3_sf"/>
</dbReference>
<evidence type="ECO:0000256" key="1">
    <source>
        <dbReference type="SAM" id="MobiDB-lite"/>
    </source>
</evidence>
<dbReference type="AlphaFoldDB" id="A0A381UE24"/>
<feature type="region of interest" description="Disordered" evidence="1">
    <location>
        <begin position="342"/>
        <end position="373"/>
    </location>
</feature>
<dbReference type="InterPro" id="IPR003673">
    <property type="entry name" value="CoA-Trfase_fam_III"/>
</dbReference>
<name>A0A381UE24_9ZZZZ</name>
<feature type="non-terminal residue" evidence="2">
    <location>
        <position position="668"/>
    </location>
</feature>